<evidence type="ECO:0000256" key="2">
    <source>
        <dbReference type="ARBA" id="ARBA00023145"/>
    </source>
</evidence>
<dbReference type="InterPro" id="IPR022237">
    <property type="entry name" value="PsiD-like"/>
</dbReference>
<comment type="caution">
    <text evidence="6">The sequence shown here is derived from an EMBL/GenBank/DDBJ whole genome shotgun (WGS) entry which is preliminary data.</text>
</comment>
<dbReference type="Proteomes" id="UP000290849">
    <property type="component" value="Unassembled WGS sequence"/>
</dbReference>
<dbReference type="InterPro" id="IPR003817">
    <property type="entry name" value="PS_Dcarbxylase"/>
</dbReference>
<dbReference type="AlphaFoldDB" id="A0A4V1MRX9"/>
<dbReference type="PANTHER" id="PTHR10067">
    <property type="entry name" value="PHOSPHATIDYLSERINE DECARBOXYLASE"/>
    <property type="match status" value="1"/>
</dbReference>
<evidence type="ECO:0000256" key="4">
    <source>
        <dbReference type="ARBA" id="ARBA00023317"/>
    </source>
</evidence>
<organism evidence="6 7">
    <name type="scientific">Achromobacter aloeverae</name>
    <dbReference type="NCBI Taxonomy" id="1750518"/>
    <lineage>
        <taxon>Bacteria</taxon>
        <taxon>Pseudomonadati</taxon>
        <taxon>Pseudomonadota</taxon>
        <taxon>Betaproteobacteria</taxon>
        <taxon>Burkholderiales</taxon>
        <taxon>Alcaligenaceae</taxon>
        <taxon>Achromobacter</taxon>
    </lineage>
</organism>
<evidence type="ECO:0000256" key="1">
    <source>
        <dbReference type="ARBA" id="ARBA00022793"/>
    </source>
</evidence>
<keyword evidence="4" id="KW-0670">Pyruvate</keyword>
<dbReference type="GO" id="GO:0004609">
    <property type="term" value="F:phosphatidylserine decarboxylase activity"/>
    <property type="evidence" value="ECO:0007669"/>
    <property type="project" value="InterPro"/>
</dbReference>
<dbReference type="EMBL" id="PYAL01000005">
    <property type="protein sequence ID" value="RXN86878.1"/>
    <property type="molecule type" value="Genomic_DNA"/>
</dbReference>
<protein>
    <submittedName>
        <fullName evidence="6">Phosphatidylserine decarboxylase</fullName>
    </submittedName>
</protein>
<keyword evidence="3" id="KW-0456">Lyase</keyword>
<dbReference type="Pfam" id="PF12588">
    <property type="entry name" value="PSDC"/>
    <property type="match status" value="1"/>
</dbReference>
<keyword evidence="7" id="KW-1185">Reference proteome</keyword>
<dbReference type="PANTHER" id="PTHR10067:SF9">
    <property type="entry name" value="PHOSPHATIDYLSERINE DECARBOXYLASE FAMILY PROTEIN (AFU_ORTHOLOGUE AFUA_7G01730)"/>
    <property type="match status" value="1"/>
</dbReference>
<accession>A0A4V1MRX9</accession>
<keyword evidence="1" id="KW-0210">Decarboxylase</keyword>
<name>A0A4V1MRX9_9BURK</name>
<dbReference type="GO" id="GO:0006646">
    <property type="term" value="P:phosphatidylethanolamine biosynthetic process"/>
    <property type="evidence" value="ECO:0007669"/>
    <property type="project" value="TreeGrafter"/>
</dbReference>
<sequence>MASIASTASAQKPRQARRRLGGWLPEKEAALGAFRKTLMAAARERAQRCQPTTVIQEFQAAVNADAVLRMHLTRAIEEALAEGYVLGYESIEDLMVVMDYVTTYAPPFSESSSIILPLNGLLEWPMCMPGGYAVFRDPVFNRHLKRVLDVWCGFLDGPHSRAHLNADPPSGWFSPEALRKTGMEQFICNPSEPYWGFASWNDFFTRRLKAGQRPVHEKENPKAIVSACEAAPYSIRDDAQLRDRFWIKSQPYSLEDIFTGREASLAREFIGGSVYQAYLGACNYHRWHAPVAGRIRRAYLVDGTYYSDIEAYGEDPGGLNDSQGYSTAVAARAIIVIDADDASIGAVACVFVGMAEVSSCVIDVVPGQAVEKGDELGYFQFGGSTYCLIFAPGVIESFGPKPPFDDNAPPLAVNSYLATAR</sequence>
<evidence type="ECO:0000256" key="3">
    <source>
        <dbReference type="ARBA" id="ARBA00023239"/>
    </source>
</evidence>
<evidence type="ECO:0000313" key="7">
    <source>
        <dbReference type="Proteomes" id="UP000290849"/>
    </source>
</evidence>
<proteinExistence type="predicted"/>
<evidence type="ECO:0000313" key="6">
    <source>
        <dbReference type="EMBL" id="RXN86878.1"/>
    </source>
</evidence>
<evidence type="ECO:0000259" key="5">
    <source>
        <dbReference type="Pfam" id="PF12588"/>
    </source>
</evidence>
<keyword evidence="2" id="KW-0865">Zymogen</keyword>
<dbReference type="Pfam" id="PF02666">
    <property type="entry name" value="PS_Dcarbxylase"/>
    <property type="match status" value="1"/>
</dbReference>
<gene>
    <name evidence="6" type="ORF">C7R54_18405</name>
</gene>
<dbReference type="RefSeq" id="WP_129151878.1">
    <property type="nucleotide sequence ID" value="NZ_JBHSDO010000012.1"/>
</dbReference>
<feature type="domain" description="L-tryptophan decarboxylase PsiD-like" evidence="5">
    <location>
        <begin position="53"/>
        <end position="180"/>
    </location>
</feature>
<reference evidence="6 7" key="1">
    <citation type="journal article" date="2017" name="Int. J. Syst. Evol. Microbiol.">
        <title>Achromobacter aloeverae sp. nov., isolated from the root of Aloe vera (L.) Burm.f.</title>
        <authorList>
            <person name="Kuncharoen N."/>
            <person name="Muramatsu Y."/>
            <person name="Shibata C."/>
            <person name="Kamakura Y."/>
            <person name="Nakagawa Y."/>
            <person name="Tanasupawat S."/>
        </authorList>
    </citation>
    <scope>NUCLEOTIDE SEQUENCE [LARGE SCALE GENOMIC DNA]</scope>
    <source>
        <strain evidence="6 7">AVA-1</strain>
    </source>
</reference>
<dbReference type="OrthoDB" id="9802030at2"/>